<reference evidence="1 2" key="1">
    <citation type="submission" date="2019-05" db="EMBL/GenBank/DDBJ databases">
        <authorList>
            <consortium name="Pathogen Informatics"/>
        </authorList>
    </citation>
    <scope>NUCLEOTIDE SEQUENCE [LARGE SCALE GENOMIC DNA]</scope>
    <source>
        <strain evidence="1 2">NCTC11062</strain>
    </source>
</reference>
<dbReference type="EMBL" id="CABEID010000002">
    <property type="protein sequence ID" value="VTS50299.1"/>
    <property type="molecule type" value="Genomic_DNA"/>
</dbReference>
<organism evidence="1 2">
    <name type="scientific">Streptococcus anginosus</name>
    <dbReference type="NCBI Taxonomy" id="1328"/>
    <lineage>
        <taxon>Bacteria</taxon>
        <taxon>Bacillati</taxon>
        <taxon>Bacillota</taxon>
        <taxon>Bacilli</taxon>
        <taxon>Lactobacillales</taxon>
        <taxon>Streptococcaceae</taxon>
        <taxon>Streptococcus</taxon>
        <taxon>Streptococcus anginosus group</taxon>
    </lineage>
</organism>
<evidence type="ECO:0000313" key="1">
    <source>
        <dbReference type="EMBL" id="VTS50299.1"/>
    </source>
</evidence>
<proteinExistence type="predicted"/>
<sequence>MTYALSNVAGWFGSIFGQAYSAVQNAFSSIGSFFSGIWNTVQSIFVNAGQAVGDAVGGAFRGAVNAVLGTIENIVNGFIDMINDAISVINSLPLPFSLGYIGGVYLPRLARGGIVDSPTVAMIGEAGKEAVVPLENTGFLQTMGRVVSGAVVNALGGILPQSGRFTGNGDIVIQIGGYEFGRVAIQEINKEQERAGQILLNI</sequence>
<name>A0A4V0AA82_STRAP</name>
<evidence type="ECO:0000313" key="2">
    <source>
        <dbReference type="Proteomes" id="UP000403538"/>
    </source>
</evidence>
<accession>A0A4V0AA82</accession>
<dbReference type="AlphaFoldDB" id="A0A4V0AA82"/>
<gene>
    <name evidence="1" type="ORF">NCTC11062_01975</name>
</gene>
<dbReference type="Proteomes" id="UP000403538">
    <property type="component" value="Unassembled WGS sequence"/>
</dbReference>
<protein>
    <submittedName>
        <fullName evidence="1">TMP repeat family</fullName>
    </submittedName>
</protein>